<dbReference type="Pfam" id="PF01408">
    <property type="entry name" value="GFO_IDH_MocA"/>
    <property type="match status" value="1"/>
</dbReference>
<evidence type="ECO:0000313" key="5">
    <source>
        <dbReference type="Proteomes" id="UP000317093"/>
    </source>
</evidence>
<protein>
    <submittedName>
        <fullName evidence="4">Inositol 2-dehydrogenase</fullName>
        <ecNumber evidence="4">1.1.1.18</ecNumber>
    </submittedName>
</protein>
<dbReference type="PANTHER" id="PTHR43818">
    <property type="entry name" value="BCDNA.GH03377"/>
    <property type="match status" value="1"/>
</dbReference>
<dbReference type="InterPro" id="IPR006311">
    <property type="entry name" value="TAT_signal"/>
</dbReference>
<dbReference type="AlphaFoldDB" id="A0A518B8A2"/>
<keyword evidence="4" id="KW-0560">Oxidoreductase</keyword>
<accession>A0A518B8A2</accession>
<proteinExistence type="predicted"/>
<dbReference type="PANTHER" id="PTHR43818:SF5">
    <property type="entry name" value="OXIDOREDUCTASE FAMILY PROTEIN"/>
    <property type="match status" value="1"/>
</dbReference>
<dbReference type="InterPro" id="IPR043906">
    <property type="entry name" value="Gfo/Idh/MocA_OxRdtase_bact_C"/>
</dbReference>
<dbReference type="KEGG" id="knv:Pan216_40760"/>
<organism evidence="4 5">
    <name type="scientific">Kolteria novifilia</name>
    <dbReference type="NCBI Taxonomy" id="2527975"/>
    <lineage>
        <taxon>Bacteria</taxon>
        <taxon>Pseudomonadati</taxon>
        <taxon>Planctomycetota</taxon>
        <taxon>Planctomycetia</taxon>
        <taxon>Kolteriales</taxon>
        <taxon>Kolteriaceae</taxon>
        <taxon>Kolteria</taxon>
    </lineage>
</organism>
<evidence type="ECO:0000259" key="2">
    <source>
        <dbReference type="Pfam" id="PF19051"/>
    </source>
</evidence>
<dbReference type="InterPro" id="IPR000683">
    <property type="entry name" value="Gfo/Idh/MocA-like_OxRdtase_N"/>
</dbReference>
<dbReference type="SUPFAM" id="SSF55347">
    <property type="entry name" value="Glyceraldehyde-3-phosphate dehydrogenase-like, C-terminal domain"/>
    <property type="match status" value="1"/>
</dbReference>
<evidence type="ECO:0000313" key="4">
    <source>
        <dbReference type="EMBL" id="QDU63201.1"/>
    </source>
</evidence>
<dbReference type="EMBL" id="CP036279">
    <property type="protein sequence ID" value="QDU63201.1"/>
    <property type="molecule type" value="Genomic_DNA"/>
</dbReference>
<dbReference type="InterPro" id="IPR055170">
    <property type="entry name" value="GFO_IDH_MocA-like_dom"/>
</dbReference>
<gene>
    <name evidence="4" type="primary">iolG_3</name>
    <name evidence="4" type="ORF">Pan216_40760</name>
</gene>
<feature type="domain" description="Gfo/Idh/MocA-like oxidoreductase N-terminal" evidence="1">
    <location>
        <begin position="38"/>
        <end position="156"/>
    </location>
</feature>
<dbReference type="PROSITE" id="PS51318">
    <property type="entry name" value="TAT"/>
    <property type="match status" value="1"/>
</dbReference>
<name>A0A518B8A2_9BACT</name>
<dbReference type="Gene3D" id="3.30.360.10">
    <property type="entry name" value="Dihydrodipicolinate Reductase, domain 2"/>
    <property type="match status" value="1"/>
</dbReference>
<reference evidence="4 5" key="1">
    <citation type="submission" date="2019-02" db="EMBL/GenBank/DDBJ databases">
        <title>Deep-cultivation of Planctomycetes and their phenomic and genomic characterization uncovers novel biology.</title>
        <authorList>
            <person name="Wiegand S."/>
            <person name="Jogler M."/>
            <person name="Boedeker C."/>
            <person name="Pinto D."/>
            <person name="Vollmers J."/>
            <person name="Rivas-Marin E."/>
            <person name="Kohn T."/>
            <person name="Peeters S.H."/>
            <person name="Heuer A."/>
            <person name="Rast P."/>
            <person name="Oberbeckmann S."/>
            <person name="Bunk B."/>
            <person name="Jeske O."/>
            <person name="Meyerdierks A."/>
            <person name="Storesund J.E."/>
            <person name="Kallscheuer N."/>
            <person name="Luecker S."/>
            <person name="Lage O.M."/>
            <person name="Pohl T."/>
            <person name="Merkel B.J."/>
            <person name="Hornburger P."/>
            <person name="Mueller R.-W."/>
            <person name="Bruemmer F."/>
            <person name="Labrenz M."/>
            <person name="Spormann A.M."/>
            <person name="Op den Camp H."/>
            <person name="Overmann J."/>
            <person name="Amann R."/>
            <person name="Jetten M.S.M."/>
            <person name="Mascher T."/>
            <person name="Medema M.H."/>
            <person name="Devos D.P."/>
            <person name="Kaster A.-K."/>
            <person name="Ovreas L."/>
            <person name="Rohde M."/>
            <person name="Galperin M.Y."/>
            <person name="Jogler C."/>
        </authorList>
    </citation>
    <scope>NUCLEOTIDE SEQUENCE [LARGE SCALE GENOMIC DNA]</scope>
    <source>
        <strain evidence="4 5">Pan216</strain>
    </source>
</reference>
<dbReference type="InterPro" id="IPR050463">
    <property type="entry name" value="Gfo/Idh/MocA_oxidrdct_glycsds"/>
</dbReference>
<dbReference type="InterPro" id="IPR036291">
    <property type="entry name" value="NAD(P)-bd_dom_sf"/>
</dbReference>
<dbReference type="GO" id="GO:0050112">
    <property type="term" value="F:inositol 2-dehydrogenase (NAD+) activity"/>
    <property type="evidence" value="ECO:0007669"/>
    <property type="project" value="UniProtKB-EC"/>
</dbReference>
<feature type="domain" description="Gfo/Idh/MocA-like oxidoreductase bacterial type C-terminal" evidence="2">
    <location>
        <begin position="352"/>
        <end position="433"/>
    </location>
</feature>
<dbReference type="Proteomes" id="UP000317093">
    <property type="component" value="Chromosome"/>
</dbReference>
<dbReference type="Gene3D" id="3.40.50.720">
    <property type="entry name" value="NAD(P)-binding Rossmann-like Domain"/>
    <property type="match status" value="1"/>
</dbReference>
<sequence length="437" mass="48401">MSDEIVRRDFTKLGTAAAIGLATSTVNTARAAANDRVRLGIIGVGNRGGQLIDAFLPHDDCEFVAISDVYKPYLAKTAEKLGGKVDQYEDYRKILDRKDIDAVIVATPDHWHALQTIEAADAGKDIYVEKPLSSTIVEGRKMVDAVNKKKRVGQVGLHRRSIPSFHQLAKEIQDGRVGKVTVTRAYRISNMAPNGIGHAKKENAPADLNWDAWVGPRAEQAYQDNIAPYKFRWWLGYSSQMGNWGVHYFDALRWMLGEAAPKSVVALGGRYAVDDDRTIPDTAEAVFELPGGSLLIFGQYEASGNPIFPTGEMELRGTQGTVYASGNGYEILTERPGQFQAKGRRGKASRVQAKLPNHEATSAHARNFLDCIKTRDETHCPLEEGHRSTIFAHLANIALATGQKLDWDAENERFTNSPEANELLEYEYRSPYKLPTV</sequence>
<dbReference type="Pfam" id="PF22725">
    <property type="entry name" value="GFO_IDH_MocA_C3"/>
    <property type="match status" value="1"/>
</dbReference>
<feature type="domain" description="GFO/IDH/MocA-like oxidoreductase" evidence="3">
    <location>
        <begin position="234"/>
        <end position="322"/>
    </location>
</feature>
<evidence type="ECO:0000259" key="1">
    <source>
        <dbReference type="Pfam" id="PF01408"/>
    </source>
</evidence>
<dbReference type="SUPFAM" id="SSF51735">
    <property type="entry name" value="NAD(P)-binding Rossmann-fold domains"/>
    <property type="match status" value="1"/>
</dbReference>
<dbReference type="GO" id="GO:0000166">
    <property type="term" value="F:nucleotide binding"/>
    <property type="evidence" value="ECO:0007669"/>
    <property type="project" value="InterPro"/>
</dbReference>
<dbReference type="Pfam" id="PF19051">
    <property type="entry name" value="GFO_IDH_MocA_C2"/>
    <property type="match status" value="1"/>
</dbReference>
<dbReference type="EC" id="1.1.1.18" evidence="4"/>
<keyword evidence="5" id="KW-1185">Reference proteome</keyword>
<evidence type="ECO:0000259" key="3">
    <source>
        <dbReference type="Pfam" id="PF22725"/>
    </source>
</evidence>